<proteinExistence type="predicted"/>
<keyword evidence="1" id="KW-1133">Transmembrane helix</keyword>
<keyword evidence="1" id="KW-0812">Transmembrane</keyword>
<accession>A0A1Q8QA26</accession>
<dbReference type="EMBL" id="MSDU01000003">
    <property type="protein sequence ID" value="OLN24190.1"/>
    <property type="molecule type" value="Genomic_DNA"/>
</dbReference>
<dbReference type="Proteomes" id="UP000185568">
    <property type="component" value="Unassembled WGS sequence"/>
</dbReference>
<evidence type="ECO:0000313" key="3">
    <source>
        <dbReference type="Proteomes" id="UP000185568"/>
    </source>
</evidence>
<gene>
    <name evidence="2" type="ORF">BTO30_01920</name>
</gene>
<name>A0A1Q8QA26_9BACI</name>
<sequence length="79" mass="9145">MEGREGVKRVMQYAAIVVVAIISYWFYLKQFGAVPFLLISIFFFYKAYREYRGRTIKQKSTPQIDHSASSTGKKAEIIT</sequence>
<comment type="caution">
    <text evidence="2">The sequence shown here is derived from an EMBL/GenBank/DDBJ whole genome shotgun (WGS) entry which is preliminary data.</text>
</comment>
<dbReference type="OrthoDB" id="2917327at2"/>
<keyword evidence="3" id="KW-1185">Reference proteome</keyword>
<protein>
    <submittedName>
        <fullName evidence="2">Uncharacterized protein</fullName>
    </submittedName>
</protein>
<evidence type="ECO:0000256" key="1">
    <source>
        <dbReference type="SAM" id="Phobius"/>
    </source>
</evidence>
<keyword evidence="1" id="KW-0472">Membrane</keyword>
<evidence type="ECO:0000313" key="2">
    <source>
        <dbReference type="EMBL" id="OLN24190.1"/>
    </source>
</evidence>
<dbReference type="STRING" id="1714264.BTO30_01920"/>
<feature type="transmembrane region" description="Helical" evidence="1">
    <location>
        <begin position="33"/>
        <end position="48"/>
    </location>
</feature>
<dbReference type="RefSeq" id="WP_075397009.1">
    <property type="nucleotide sequence ID" value="NZ_MSDU01000003.1"/>
</dbReference>
<dbReference type="AlphaFoldDB" id="A0A1Q8QA26"/>
<feature type="transmembrane region" description="Helical" evidence="1">
    <location>
        <begin position="10"/>
        <end position="27"/>
    </location>
</feature>
<reference evidence="2 3" key="1">
    <citation type="submission" date="2016-12" db="EMBL/GenBank/DDBJ databases">
        <title>Domibacillus antri genome sequencing.</title>
        <authorList>
            <person name="Verma A."/>
            <person name="Krishnamurthi S."/>
        </authorList>
    </citation>
    <scope>NUCLEOTIDE SEQUENCE [LARGE SCALE GENOMIC DNA]</scope>
    <source>
        <strain evidence="2 3">XD80</strain>
    </source>
</reference>
<organism evidence="2 3">
    <name type="scientific">Domibacillus antri</name>
    <dbReference type="NCBI Taxonomy" id="1714264"/>
    <lineage>
        <taxon>Bacteria</taxon>
        <taxon>Bacillati</taxon>
        <taxon>Bacillota</taxon>
        <taxon>Bacilli</taxon>
        <taxon>Bacillales</taxon>
        <taxon>Bacillaceae</taxon>
        <taxon>Domibacillus</taxon>
    </lineage>
</organism>